<organism evidence="1 2">
    <name type="scientific">Clostridium sulfidigenes</name>
    <dbReference type="NCBI Taxonomy" id="318464"/>
    <lineage>
        <taxon>Bacteria</taxon>
        <taxon>Bacillati</taxon>
        <taxon>Bacillota</taxon>
        <taxon>Clostridia</taxon>
        <taxon>Eubacteriales</taxon>
        <taxon>Clostridiaceae</taxon>
        <taxon>Clostridium</taxon>
    </lineage>
</organism>
<comment type="caution">
    <text evidence="1">The sequence shown here is derived from an EMBL/GenBank/DDBJ whole genome shotgun (WGS) entry which is preliminary data.</text>
</comment>
<name>A0A084JGH2_9CLOT</name>
<evidence type="ECO:0008006" key="3">
    <source>
        <dbReference type="Google" id="ProtNLM"/>
    </source>
</evidence>
<reference evidence="1 2" key="1">
    <citation type="submission" date="2014-07" db="EMBL/GenBank/DDBJ databases">
        <title>Draft genome of Clostridium sulfidigenes 113A isolated from sediments associated with methane hydrate from Krishna Godavari basin.</title>
        <authorList>
            <person name="Honkalas V.S."/>
            <person name="Dabir A.P."/>
            <person name="Arora P."/>
            <person name="Dhakephalkar P.K."/>
        </authorList>
    </citation>
    <scope>NUCLEOTIDE SEQUENCE [LARGE SCALE GENOMIC DNA]</scope>
    <source>
        <strain evidence="1 2">113A</strain>
    </source>
</reference>
<evidence type="ECO:0000313" key="1">
    <source>
        <dbReference type="EMBL" id="KEZ88056.1"/>
    </source>
</evidence>
<dbReference type="AlphaFoldDB" id="A0A084JGH2"/>
<accession>A0A084JGH2</accession>
<dbReference type="Proteomes" id="UP000028542">
    <property type="component" value="Unassembled WGS sequence"/>
</dbReference>
<keyword evidence="2" id="KW-1185">Reference proteome</keyword>
<dbReference type="eggNOG" id="ENOG5032XV1">
    <property type="taxonomic scope" value="Bacteria"/>
</dbReference>
<protein>
    <recommendedName>
        <fullName evidence="3">ApeA N-terminal domain-containing protein</fullName>
    </recommendedName>
</protein>
<gene>
    <name evidence="1" type="ORF">IO99_03585</name>
</gene>
<sequence>MKIEEPIMGFAEYKSIYYPFIYENGILQLMPPSLEAWSIEKRNLLISMTDLRKAIHSNEWIGYSNISAKAHNGNNVIFYISNDSSNNNGFLSFSVLYFYEYRQDEINEKNIDGFSVTGREINYFYNPANVFETEILFEDEKISSTNVKIEREKEIVLGSYKYQGVEVTLIISAVPTLHSNSDIPLSAQSIIKFIFSESRDIEFTVNIFEQCRKFFFYICGRTNIQFDDIQVYNMKDSMRSNDGVIRMVSEHDEEELDLKRTKKVIKYEYIKEKACLLFSAIADDKIYFENLCSSIKATHSFGIDRIILNFVAFEREFRNLYSDDIVRSDEYNEIKNEILHYLETMKQATTGKKKKYVKSFMTSFGKTENKYADRMSKALSDCEEILLPFLHYNYEGYKNEMIEEISDRMNKLRNDSAHGNIDLQIEPINISDFATLENLLYAMRLKNIGVNLMDIRKSIKDLKHYNVMISKTE</sequence>
<evidence type="ECO:0000313" key="2">
    <source>
        <dbReference type="Proteomes" id="UP000028542"/>
    </source>
</evidence>
<proteinExistence type="predicted"/>
<dbReference type="EMBL" id="JPMD01000005">
    <property type="protein sequence ID" value="KEZ88056.1"/>
    <property type="molecule type" value="Genomic_DNA"/>
</dbReference>
<dbReference type="RefSeq" id="WP_035130320.1">
    <property type="nucleotide sequence ID" value="NZ_JPMD01000005.1"/>
</dbReference>